<keyword evidence="4" id="KW-1185">Reference proteome</keyword>
<accession>F0TC22</accession>
<organism evidence="3 4">
    <name type="scientific">Methanobacterium lacus (strain AL-21)</name>
    <dbReference type="NCBI Taxonomy" id="877455"/>
    <lineage>
        <taxon>Archaea</taxon>
        <taxon>Methanobacteriati</taxon>
        <taxon>Methanobacteriota</taxon>
        <taxon>Methanomada group</taxon>
        <taxon>Methanobacteria</taxon>
        <taxon>Methanobacteriales</taxon>
        <taxon>Methanobacteriaceae</taxon>
        <taxon>Methanobacterium</taxon>
    </lineage>
</organism>
<reference evidence="3 4" key="2">
    <citation type="journal article" date="2014" name="Int. J. Syst. Evol. Microbiol.">
        <title>Methanobacterium paludis sp. nov. and a novel strain of Methanobacterium lacus isolated from northern peatlands.</title>
        <authorList>
            <person name="Cadillo-Quiroz H."/>
            <person name="Brauer S.L."/>
            <person name="Goodson N."/>
            <person name="Yavitt J.B."/>
            <person name="Zinder S.H."/>
        </authorList>
    </citation>
    <scope>NUCLEOTIDE SEQUENCE [LARGE SCALE GENOMIC DNA]</scope>
    <source>
        <strain evidence="3 4">AL-21</strain>
    </source>
</reference>
<dbReference type="OrthoDB" id="71493at2157"/>
<dbReference type="KEGG" id="mel:Metbo_0924"/>
<reference evidence="4" key="1">
    <citation type="submission" date="2011-02" db="EMBL/GenBank/DDBJ databases">
        <title>Complete sequence of Methanobacterium sp. AL-21.</title>
        <authorList>
            <consortium name="US DOE Joint Genome Institute"/>
            <person name="Lucas S."/>
            <person name="Copeland A."/>
            <person name="Lapidus A."/>
            <person name="Cheng J.-F."/>
            <person name="Goodwin L."/>
            <person name="Pitluck S."/>
            <person name="Chertkov O."/>
            <person name="Detter J.C."/>
            <person name="Han C."/>
            <person name="Tapia R."/>
            <person name="Land M."/>
            <person name="Hauser L."/>
            <person name="Kyrpides N."/>
            <person name="Ivanova N."/>
            <person name="Mikhailova N."/>
            <person name="Pagani I."/>
            <person name="Cadillo-Quiroz H."/>
            <person name="Imachi H."/>
            <person name="Zinder S."/>
            <person name="Liu W."/>
            <person name="Woyke T."/>
        </authorList>
    </citation>
    <scope>NUCLEOTIDE SEQUENCE [LARGE SCALE GENOMIC DNA]</scope>
    <source>
        <strain evidence="4">AL-21</strain>
    </source>
</reference>
<proteinExistence type="predicted"/>
<gene>
    <name evidence="3" type="ordered locus">Metbo_0924</name>
</gene>
<sequence length="283" mass="30835" precursor="true">MSVLLLFSLALILNVNTSAAASSNATLKVSSVDPANNAIIHDSQSIKVKYNKTVKSGKVWVVLKKGTGKSVTVNTEVKGNTLTITPKQALGIGKYSLTIHSGTVKDENGIGNKLLKTSFTVSPLTLAQMKDGIKRAEKYYANNGRLPNTVSYGSTKYSITQFNQIISTQGLTIKKPKVVSAAAAVSDVMKKASKYSYSSAAHTGKDMERIGSGDCWAMSDYLYTHLTAKGVKSRIIQYGTAYSSNHRSVQYYSNNRWVDVPYRTYFTTSMFNNTQSYGTVIRG</sequence>
<feature type="domain" description="SbsA Ig-like" evidence="2">
    <location>
        <begin position="26"/>
        <end position="120"/>
    </location>
</feature>
<dbReference type="Pfam" id="PF13205">
    <property type="entry name" value="Big_5"/>
    <property type="match status" value="1"/>
</dbReference>
<dbReference type="AlphaFoldDB" id="F0TC22"/>
<evidence type="ECO:0000313" key="3">
    <source>
        <dbReference type="EMBL" id="ADZ09173.1"/>
    </source>
</evidence>
<dbReference type="Pfam" id="PF09373">
    <property type="entry name" value="PMBR"/>
    <property type="match status" value="1"/>
</dbReference>
<evidence type="ECO:0000259" key="2">
    <source>
        <dbReference type="Pfam" id="PF13205"/>
    </source>
</evidence>
<dbReference type="Proteomes" id="UP000007490">
    <property type="component" value="Chromosome"/>
</dbReference>
<dbReference type="eggNOG" id="arCOG10865">
    <property type="taxonomic scope" value="Archaea"/>
</dbReference>
<dbReference type="RefSeq" id="WP_013644524.1">
    <property type="nucleotide sequence ID" value="NC_015216.1"/>
</dbReference>
<evidence type="ECO:0000313" key="4">
    <source>
        <dbReference type="Proteomes" id="UP000007490"/>
    </source>
</evidence>
<dbReference type="EMBL" id="CP002551">
    <property type="protein sequence ID" value="ADZ09173.1"/>
    <property type="molecule type" value="Genomic_DNA"/>
</dbReference>
<keyword evidence="1" id="KW-0732">Signal</keyword>
<dbReference type="HOGENOM" id="CLU_901980_0_0_2"/>
<dbReference type="GeneID" id="24964526"/>
<protein>
    <submittedName>
        <fullName evidence="3">Pseudomurein-binding repeat-containing protein</fullName>
    </submittedName>
</protein>
<dbReference type="InterPro" id="IPR032812">
    <property type="entry name" value="SbsA_Ig"/>
</dbReference>
<name>F0TC22_METLA</name>
<evidence type="ECO:0000256" key="1">
    <source>
        <dbReference type="ARBA" id="ARBA00022729"/>
    </source>
</evidence>
<dbReference type="InterPro" id="IPR018975">
    <property type="entry name" value="Pseudomurein-binding_repeat"/>
</dbReference>